<keyword evidence="1" id="KW-0812">Transmembrane</keyword>
<evidence type="ECO:0000313" key="2">
    <source>
        <dbReference type="EMBL" id="AXA36562.1"/>
    </source>
</evidence>
<protein>
    <submittedName>
        <fullName evidence="2">Uncharacterized protein</fullName>
    </submittedName>
</protein>
<dbReference type="KEGG" id="schv:BRCON_1785"/>
<accession>A0A2Z4Y7E7</accession>
<evidence type="ECO:0000256" key="1">
    <source>
        <dbReference type="SAM" id="Phobius"/>
    </source>
</evidence>
<dbReference type="Proteomes" id="UP000262583">
    <property type="component" value="Chromosome"/>
</dbReference>
<dbReference type="EMBL" id="CP030759">
    <property type="protein sequence ID" value="AXA36562.1"/>
    <property type="molecule type" value="Genomic_DNA"/>
</dbReference>
<evidence type="ECO:0000313" key="3">
    <source>
        <dbReference type="Proteomes" id="UP000262583"/>
    </source>
</evidence>
<keyword evidence="1" id="KW-0472">Membrane</keyword>
<name>A0A2Z4Y7E7_SUMC1</name>
<gene>
    <name evidence="2" type="ORF">BRCON_1785</name>
</gene>
<dbReference type="AlphaFoldDB" id="A0A2Z4Y7E7"/>
<feature type="transmembrane region" description="Helical" evidence="1">
    <location>
        <begin position="9"/>
        <end position="28"/>
    </location>
</feature>
<sequence>MTFGKREQMVVLFVGTALAIFLVHVLIFNPRSTEFARVKNEYEQGVAQLRDTEVLQSPKQLEDFKAKTLAYDAEITSLVAELQLDIPKHYGSLKPEAVEKRMQDTLGYLRELVEMRARVKTPQLTFLDNRKPRGIQEAWNLPAQLPQAQRGGTGAIWDNVTKLRERFKFVERLAKPDEKLRVRAEYNRLLSELGLPPDEVSDWVVPYSGLGYIFFNDPKFKEYLDATLRQYNIQVLPNPYSLNRFGVLLPVFKRLWVSELIWEKRDPATEITKEELREILEIYPKFYPTDHGIVVTNKELAALVDIVKLAEKHGILEIYRVVMLKPSLIEKAVRRVPGATPTPEATPQGPPAGMPRQGVLGFDVALEPGMGPGMGPAGAMMARQAVATPDPSKQIGNAGGLEIYLRSSNVNLVKFLFDLTHSPRTYAIDDLYIYADEKGELNTSMTVELITDLNALK</sequence>
<reference evidence="2 3" key="1">
    <citation type="submission" date="2018-05" db="EMBL/GenBank/DDBJ databases">
        <title>A metagenomic window into the 2 km-deep terrestrial subsurface aquifer revealed taxonomically and functionally diverse microbial community comprising novel uncultured bacterial lineages.</title>
        <authorList>
            <person name="Kadnikov V.V."/>
            <person name="Mardanov A.V."/>
            <person name="Beletsky A.V."/>
            <person name="Banks D."/>
            <person name="Pimenov N.V."/>
            <person name="Frank Y.A."/>
            <person name="Karnachuk O.V."/>
            <person name="Ravin N.V."/>
        </authorList>
    </citation>
    <scope>NUCLEOTIDE SEQUENCE [LARGE SCALE GENOMIC DNA]</scope>
    <source>
        <strain evidence="2">BY</strain>
    </source>
</reference>
<proteinExistence type="predicted"/>
<keyword evidence="1" id="KW-1133">Transmembrane helix</keyword>
<organism evidence="2 3">
    <name type="scientific">Sumerlaea chitinivorans</name>
    <dbReference type="NCBI Taxonomy" id="2250252"/>
    <lineage>
        <taxon>Bacteria</taxon>
        <taxon>Candidatus Sumerlaeota</taxon>
        <taxon>Candidatus Sumerlaeia</taxon>
        <taxon>Candidatus Sumerlaeales</taxon>
        <taxon>Candidatus Sumerlaeaceae</taxon>
        <taxon>Candidatus Sumerlaea</taxon>
    </lineage>
</organism>